<evidence type="ECO:0000256" key="1">
    <source>
        <dbReference type="SAM" id="MobiDB-lite"/>
    </source>
</evidence>
<evidence type="ECO:0000313" key="2">
    <source>
        <dbReference type="EMBL" id="KAA6356772.1"/>
    </source>
</evidence>
<proteinExistence type="predicted"/>
<name>A0A5J4TFY0_9EUKA</name>
<comment type="caution">
    <text evidence="2">The sequence shown here is derived from an EMBL/GenBank/DDBJ whole genome shotgun (WGS) entry which is preliminary data.</text>
</comment>
<dbReference type="AlphaFoldDB" id="A0A5J4TFY0"/>
<evidence type="ECO:0000313" key="3">
    <source>
        <dbReference type="Proteomes" id="UP000324800"/>
    </source>
</evidence>
<gene>
    <name evidence="2" type="ORF">EZS28_047702</name>
</gene>
<organism evidence="2 3">
    <name type="scientific">Streblomastix strix</name>
    <dbReference type="NCBI Taxonomy" id="222440"/>
    <lineage>
        <taxon>Eukaryota</taxon>
        <taxon>Metamonada</taxon>
        <taxon>Preaxostyla</taxon>
        <taxon>Oxymonadida</taxon>
        <taxon>Streblomastigidae</taxon>
        <taxon>Streblomastix</taxon>
    </lineage>
</organism>
<dbReference type="Proteomes" id="UP000324800">
    <property type="component" value="Unassembled WGS sequence"/>
</dbReference>
<reference evidence="2 3" key="1">
    <citation type="submission" date="2019-03" db="EMBL/GenBank/DDBJ databases">
        <title>Single cell metagenomics reveals metabolic interactions within the superorganism composed of flagellate Streblomastix strix and complex community of Bacteroidetes bacteria on its surface.</title>
        <authorList>
            <person name="Treitli S.C."/>
            <person name="Kolisko M."/>
            <person name="Husnik F."/>
            <person name="Keeling P."/>
            <person name="Hampl V."/>
        </authorList>
    </citation>
    <scope>NUCLEOTIDE SEQUENCE [LARGE SCALE GENOMIC DNA]</scope>
    <source>
        <strain evidence="2">ST1C</strain>
    </source>
</reference>
<sequence length="93" mass="10902">MVEIESNVKLMQEYQERAQQCGAQVSKHKVDGDFKMRSLGMKITKTQALQDQASKKRIKIVAEIETEGNDEVKKKAQQEKKKKERKRRLREII</sequence>
<accession>A0A5J4TFY0</accession>
<protein>
    <submittedName>
        <fullName evidence="2">Uncharacterized protein</fullName>
    </submittedName>
</protein>
<dbReference type="EMBL" id="SNRW01032443">
    <property type="protein sequence ID" value="KAA6356772.1"/>
    <property type="molecule type" value="Genomic_DNA"/>
</dbReference>
<feature type="compositionally biased region" description="Basic and acidic residues" evidence="1">
    <location>
        <begin position="70"/>
        <end position="81"/>
    </location>
</feature>
<feature type="region of interest" description="Disordered" evidence="1">
    <location>
        <begin position="69"/>
        <end position="93"/>
    </location>
</feature>
<feature type="compositionally biased region" description="Basic residues" evidence="1">
    <location>
        <begin position="82"/>
        <end position="93"/>
    </location>
</feature>